<gene>
    <name evidence="2" type="ORF">XELAEV_18000484mg</name>
</gene>
<evidence type="ECO:0000256" key="1">
    <source>
        <dbReference type="SAM" id="MobiDB-lite"/>
    </source>
</evidence>
<organism evidence="2">
    <name type="scientific">Xenopus laevis</name>
    <name type="common">African clawed frog</name>
    <dbReference type="NCBI Taxonomy" id="8355"/>
    <lineage>
        <taxon>Eukaryota</taxon>
        <taxon>Metazoa</taxon>
        <taxon>Chordata</taxon>
        <taxon>Craniata</taxon>
        <taxon>Vertebrata</taxon>
        <taxon>Euteleostomi</taxon>
        <taxon>Amphibia</taxon>
        <taxon>Batrachia</taxon>
        <taxon>Anura</taxon>
        <taxon>Pipoidea</taxon>
        <taxon>Pipidae</taxon>
        <taxon>Xenopodinae</taxon>
        <taxon>Xenopus</taxon>
        <taxon>Xenopus</taxon>
    </lineage>
</organism>
<protein>
    <submittedName>
        <fullName evidence="2">Uncharacterized protein</fullName>
    </submittedName>
</protein>
<feature type="compositionally biased region" description="Low complexity" evidence="1">
    <location>
        <begin position="100"/>
        <end position="114"/>
    </location>
</feature>
<dbReference type="EMBL" id="KV467348">
    <property type="protein sequence ID" value="OCT56213.1"/>
    <property type="molecule type" value="Genomic_DNA"/>
</dbReference>
<feature type="non-terminal residue" evidence="2">
    <location>
        <position position="114"/>
    </location>
</feature>
<sequence length="114" mass="12493">MESSREAVLASGQKVPRRRILRPKRFLDEGEQEIAGGIEGPRPKKKVRFLAKGIASRTRPAVCRVEEEGGIGGESSRECGWEPDDVIERMERAEDESYTGSSRGRAQQGGAAHG</sequence>
<feature type="region of interest" description="Disordered" evidence="1">
    <location>
        <begin position="88"/>
        <end position="114"/>
    </location>
</feature>
<name>A0A974BQC2_XENLA</name>
<reference evidence="2" key="1">
    <citation type="submission" date="2016-05" db="EMBL/GenBank/DDBJ databases">
        <title>WGS assembly of Xenopus laevis.</title>
        <authorList>
            <person name="Session A."/>
            <person name="Uno Y."/>
            <person name="Kwon T."/>
            <person name="Chapman J."/>
            <person name="Toyoda A."/>
            <person name="Takahashi S."/>
            <person name="Fukui A."/>
            <person name="Hikosaka A."/>
            <person name="Putnam N."/>
            <person name="Stites J."/>
            <person name="Van Heeringen S."/>
            <person name="Quigley I."/>
            <person name="Heinz S."/>
            <person name="Hellsten U."/>
            <person name="Lyons J."/>
            <person name="Suzuki A."/>
            <person name="Kondo M."/>
            <person name="Ogino H."/>
            <person name="Ochi H."/>
            <person name="Bogdanovic O."/>
            <person name="Lister R."/>
            <person name="Georgiou G."/>
            <person name="Paranjpe S."/>
            <person name="Van Kruijsbergen I."/>
            <person name="Mozaffari S."/>
            <person name="Shu S."/>
            <person name="Schmutz J."/>
            <person name="Jenkins J."/>
            <person name="Grimwood J."/>
            <person name="Carlson J."/>
            <person name="Mitros T."/>
            <person name="Simakov O."/>
            <person name="Heald R."/>
            <person name="Miller K."/>
            <person name="Haudenschild C."/>
            <person name="Kuroki Y."/>
            <person name="Tanaka T."/>
            <person name="Michiue T."/>
            <person name="Watanabe M."/>
            <person name="Kinoshita T."/>
            <person name="Ohta Y."/>
            <person name="Mawaribuchi S."/>
            <person name="Suzuki Y."/>
            <person name="Haramoto Y."/>
            <person name="Yamamoto T."/>
            <person name="Takagi C."/>
            <person name="Kitzman J."/>
            <person name="Shendure J."/>
            <person name="Nakayama T."/>
            <person name="Izutsu Y."/>
            <person name="Robert J."/>
            <person name="Dichmann D."/>
            <person name="Flajnik M."/>
            <person name="Houston D."/>
            <person name="Marcotte E."/>
            <person name="Wallingford J."/>
            <person name="Ito Y."/>
            <person name="Asashima M."/>
            <person name="Ueno N."/>
            <person name="Matsuda Y."/>
            <person name="Jan Veenstra G."/>
            <person name="Fujiyama A."/>
            <person name="Harland R."/>
            <person name="Taira M."/>
            <person name="Rokhsar D.S."/>
        </authorList>
    </citation>
    <scope>NUCLEOTIDE SEQUENCE</scope>
    <source>
        <strain evidence="2">J</strain>
        <tissue evidence="2">Blood</tissue>
    </source>
</reference>
<proteinExistence type="predicted"/>
<evidence type="ECO:0000313" key="2">
    <source>
        <dbReference type="EMBL" id="OCT56213.1"/>
    </source>
</evidence>
<accession>A0A974BQC2</accession>
<dbReference type="AlphaFoldDB" id="A0A974BQC2"/>
<dbReference type="Proteomes" id="UP000694892">
    <property type="component" value="Unassembled WGS sequence"/>
</dbReference>